<feature type="region of interest" description="Disordered" evidence="1">
    <location>
        <begin position="59"/>
        <end position="138"/>
    </location>
</feature>
<name>A0A0C2MSV0_THEKT</name>
<dbReference type="EMBL" id="JWZT01002083">
    <property type="protein sequence ID" value="KII70371.1"/>
    <property type="molecule type" value="Genomic_DNA"/>
</dbReference>
<evidence type="ECO:0000313" key="4">
    <source>
        <dbReference type="Proteomes" id="UP000031668"/>
    </source>
</evidence>
<accession>A0A0C2MSV0</accession>
<dbReference type="AlphaFoldDB" id="A0A0C2MSV0"/>
<protein>
    <submittedName>
        <fullName evidence="3">Uncharacterized protein</fullName>
    </submittedName>
</protein>
<feature type="compositionally biased region" description="Polar residues" evidence="1">
    <location>
        <begin position="86"/>
        <end position="99"/>
    </location>
</feature>
<evidence type="ECO:0000313" key="3">
    <source>
        <dbReference type="EMBL" id="KII70371.1"/>
    </source>
</evidence>
<feature type="compositionally biased region" description="Polar residues" evidence="1">
    <location>
        <begin position="107"/>
        <end position="138"/>
    </location>
</feature>
<evidence type="ECO:0000256" key="2">
    <source>
        <dbReference type="SAM" id="Phobius"/>
    </source>
</evidence>
<gene>
    <name evidence="3" type="ORF">RF11_00153</name>
</gene>
<proteinExistence type="predicted"/>
<sequence>MPPTRLPQTTLICFVLLQSPMCWYFAFQLSSQKRYQSQSVVVSGVVDKDRMRERRREMLISGHEALKPPPYSPYHDRNYQPPPYVPQSNETLPTVTQTPEIRPPSPEITQNQQMNESTEPTQSPNVNQTQEQRTINNT</sequence>
<comment type="caution">
    <text evidence="3">The sequence shown here is derived from an EMBL/GenBank/DDBJ whole genome shotgun (WGS) entry which is preliminary data.</text>
</comment>
<keyword evidence="4" id="KW-1185">Reference proteome</keyword>
<organism evidence="3 4">
    <name type="scientific">Thelohanellus kitauei</name>
    <name type="common">Myxosporean</name>
    <dbReference type="NCBI Taxonomy" id="669202"/>
    <lineage>
        <taxon>Eukaryota</taxon>
        <taxon>Metazoa</taxon>
        <taxon>Cnidaria</taxon>
        <taxon>Myxozoa</taxon>
        <taxon>Myxosporea</taxon>
        <taxon>Bivalvulida</taxon>
        <taxon>Platysporina</taxon>
        <taxon>Myxobolidae</taxon>
        <taxon>Thelohanellus</taxon>
    </lineage>
</organism>
<feature type="transmembrane region" description="Helical" evidence="2">
    <location>
        <begin position="6"/>
        <end position="27"/>
    </location>
</feature>
<keyword evidence="2" id="KW-0472">Membrane</keyword>
<dbReference type="Proteomes" id="UP000031668">
    <property type="component" value="Unassembled WGS sequence"/>
</dbReference>
<reference evidence="3 4" key="1">
    <citation type="journal article" date="2014" name="Genome Biol. Evol.">
        <title>The genome of the myxosporean Thelohanellus kitauei shows adaptations to nutrient acquisition within its fish host.</title>
        <authorList>
            <person name="Yang Y."/>
            <person name="Xiong J."/>
            <person name="Zhou Z."/>
            <person name="Huo F."/>
            <person name="Miao W."/>
            <person name="Ran C."/>
            <person name="Liu Y."/>
            <person name="Zhang J."/>
            <person name="Feng J."/>
            <person name="Wang M."/>
            <person name="Wang M."/>
            <person name="Wang L."/>
            <person name="Yao B."/>
        </authorList>
    </citation>
    <scope>NUCLEOTIDE SEQUENCE [LARGE SCALE GENOMIC DNA]</scope>
    <source>
        <strain evidence="3">Wuqing</strain>
    </source>
</reference>
<evidence type="ECO:0000256" key="1">
    <source>
        <dbReference type="SAM" id="MobiDB-lite"/>
    </source>
</evidence>
<keyword evidence="2" id="KW-1133">Transmembrane helix</keyword>
<keyword evidence="2" id="KW-0812">Transmembrane</keyword>